<dbReference type="AlphaFoldDB" id="A0ABD3H8W5"/>
<feature type="region of interest" description="Disordered" evidence="1">
    <location>
        <begin position="37"/>
        <end position="57"/>
    </location>
</feature>
<feature type="region of interest" description="Disordered" evidence="1">
    <location>
        <begin position="82"/>
        <end position="162"/>
    </location>
</feature>
<evidence type="ECO:0000313" key="3">
    <source>
        <dbReference type="Proteomes" id="UP001633002"/>
    </source>
</evidence>
<feature type="compositionally biased region" description="Polar residues" evidence="1">
    <location>
        <begin position="143"/>
        <end position="162"/>
    </location>
</feature>
<accession>A0ABD3H8W5</accession>
<protein>
    <submittedName>
        <fullName evidence="2">Uncharacterized protein</fullName>
    </submittedName>
</protein>
<keyword evidence="3" id="KW-1185">Reference proteome</keyword>
<organism evidence="2 3">
    <name type="scientific">Riccia sorocarpa</name>
    <dbReference type="NCBI Taxonomy" id="122646"/>
    <lineage>
        <taxon>Eukaryota</taxon>
        <taxon>Viridiplantae</taxon>
        <taxon>Streptophyta</taxon>
        <taxon>Embryophyta</taxon>
        <taxon>Marchantiophyta</taxon>
        <taxon>Marchantiopsida</taxon>
        <taxon>Marchantiidae</taxon>
        <taxon>Marchantiales</taxon>
        <taxon>Ricciaceae</taxon>
        <taxon>Riccia</taxon>
    </lineage>
</organism>
<reference evidence="2 3" key="1">
    <citation type="submission" date="2024-09" db="EMBL/GenBank/DDBJ databases">
        <title>Chromosome-scale assembly of Riccia sorocarpa.</title>
        <authorList>
            <person name="Paukszto L."/>
        </authorList>
    </citation>
    <scope>NUCLEOTIDE SEQUENCE [LARGE SCALE GENOMIC DNA]</scope>
    <source>
        <strain evidence="2">LP-2024</strain>
        <tissue evidence="2">Aerial parts of the thallus</tissue>
    </source>
</reference>
<name>A0ABD3H8W5_9MARC</name>
<comment type="caution">
    <text evidence="2">The sequence shown here is derived from an EMBL/GenBank/DDBJ whole genome shotgun (WGS) entry which is preliminary data.</text>
</comment>
<gene>
    <name evidence="2" type="ORF">R1sor_013246</name>
</gene>
<dbReference type="EMBL" id="JBJQOH010000004">
    <property type="protein sequence ID" value="KAL3686937.1"/>
    <property type="molecule type" value="Genomic_DNA"/>
</dbReference>
<evidence type="ECO:0000313" key="2">
    <source>
        <dbReference type="EMBL" id="KAL3686937.1"/>
    </source>
</evidence>
<dbReference type="Proteomes" id="UP001633002">
    <property type="component" value="Unassembled WGS sequence"/>
</dbReference>
<sequence length="162" mass="17601">MSGPDDKNLTTLGEDGTQRLLTQLEGNNTLIKKLLSKPTNSQLADVPTGSSDKMGSLGQDNVIMTSIHKSRSAARFDLPYSDTLEEEEQRSGSAESHVRQLIRNTREEAEVEMDNLEHTSDVSQSPGLDLNMVQPDVDVSETDPATTTDHQGNAEKSSSLST</sequence>
<proteinExistence type="predicted"/>
<evidence type="ECO:0000256" key="1">
    <source>
        <dbReference type="SAM" id="MobiDB-lite"/>
    </source>
</evidence>